<dbReference type="PANTHER" id="PTHR38788">
    <property type="entry name" value="CLR5 DOMAIN-CONTAINING PROTEIN"/>
    <property type="match status" value="1"/>
</dbReference>
<feature type="compositionally biased region" description="Gly residues" evidence="1">
    <location>
        <begin position="549"/>
        <end position="567"/>
    </location>
</feature>
<comment type="caution">
    <text evidence="4">The sequence shown here is derived from an EMBL/GenBank/DDBJ whole genome shotgun (WGS) entry which is preliminary data.</text>
</comment>
<feature type="region of interest" description="Disordered" evidence="1">
    <location>
        <begin position="1"/>
        <end position="104"/>
    </location>
</feature>
<feature type="compositionally biased region" description="Low complexity" evidence="1">
    <location>
        <begin position="1027"/>
        <end position="1041"/>
    </location>
</feature>
<organism evidence="4 5">
    <name type="scientific">Sordaria brevicollis</name>
    <dbReference type="NCBI Taxonomy" id="83679"/>
    <lineage>
        <taxon>Eukaryota</taxon>
        <taxon>Fungi</taxon>
        <taxon>Dikarya</taxon>
        <taxon>Ascomycota</taxon>
        <taxon>Pezizomycotina</taxon>
        <taxon>Sordariomycetes</taxon>
        <taxon>Sordariomycetidae</taxon>
        <taxon>Sordariales</taxon>
        <taxon>Sordariaceae</taxon>
        <taxon>Sordaria</taxon>
    </lineage>
</organism>
<evidence type="ECO:0000256" key="2">
    <source>
        <dbReference type="SAM" id="Phobius"/>
    </source>
</evidence>
<feature type="compositionally biased region" description="Polar residues" evidence="1">
    <location>
        <begin position="1"/>
        <end position="38"/>
    </location>
</feature>
<evidence type="ECO:0000313" key="4">
    <source>
        <dbReference type="EMBL" id="KAK3396616.1"/>
    </source>
</evidence>
<dbReference type="PANTHER" id="PTHR38788:SF3">
    <property type="entry name" value="CLR5 DOMAIN-CONTAINING PROTEIN"/>
    <property type="match status" value="1"/>
</dbReference>
<feature type="region of interest" description="Disordered" evidence="1">
    <location>
        <begin position="161"/>
        <end position="191"/>
    </location>
</feature>
<keyword evidence="2" id="KW-1133">Transmembrane helix</keyword>
<gene>
    <name evidence="4" type="ORF">B0T20DRAFT_502094</name>
</gene>
<reference evidence="4" key="1">
    <citation type="journal article" date="2023" name="Mol. Phylogenet. Evol.">
        <title>Genome-scale phylogeny and comparative genomics of the fungal order Sordariales.</title>
        <authorList>
            <person name="Hensen N."/>
            <person name="Bonometti L."/>
            <person name="Westerberg I."/>
            <person name="Brannstrom I.O."/>
            <person name="Guillou S."/>
            <person name="Cros-Aarteil S."/>
            <person name="Calhoun S."/>
            <person name="Haridas S."/>
            <person name="Kuo A."/>
            <person name="Mondo S."/>
            <person name="Pangilinan J."/>
            <person name="Riley R."/>
            <person name="LaButti K."/>
            <person name="Andreopoulos B."/>
            <person name="Lipzen A."/>
            <person name="Chen C."/>
            <person name="Yan M."/>
            <person name="Daum C."/>
            <person name="Ng V."/>
            <person name="Clum A."/>
            <person name="Steindorff A."/>
            <person name="Ohm R.A."/>
            <person name="Martin F."/>
            <person name="Silar P."/>
            <person name="Natvig D.O."/>
            <person name="Lalanne C."/>
            <person name="Gautier V."/>
            <person name="Ament-Velasquez S.L."/>
            <person name="Kruys A."/>
            <person name="Hutchinson M.I."/>
            <person name="Powell A.J."/>
            <person name="Barry K."/>
            <person name="Miller A.N."/>
            <person name="Grigoriev I.V."/>
            <person name="Debuchy R."/>
            <person name="Gladieux P."/>
            <person name="Hiltunen Thoren M."/>
            <person name="Johannesson H."/>
        </authorList>
    </citation>
    <scope>NUCLEOTIDE SEQUENCE</scope>
    <source>
        <strain evidence="4">FGSC 1904</strain>
    </source>
</reference>
<reference evidence="4" key="2">
    <citation type="submission" date="2023-07" db="EMBL/GenBank/DDBJ databases">
        <authorList>
            <consortium name="Lawrence Berkeley National Laboratory"/>
            <person name="Haridas S."/>
            <person name="Hensen N."/>
            <person name="Bonometti L."/>
            <person name="Westerberg I."/>
            <person name="Brannstrom I.O."/>
            <person name="Guillou S."/>
            <person name="Cros-Aarteil S."/>
            <person name="Calhoun S."/>
            <person name="Kuo A."/>
            <person name="Mondo S."/>
            <person name="Pangilinan J."/>
            <person name="Riley R."/>
            <person name="LaButti K."/>
            <person name="Andreopoulos B."/>
            <person name="Lipzen A."/>
            <person name="Chen C."/>
            <person name="Yanf M."/>
            <person name="Daum C."/>
            <person name="Ng V."/>
            <person name="Clum A."/>
            <person name="Steindorff A."/>
            <person name="Ohm R."/>
            <person name="Martin F."/>
            <person name="Silar P."/>
            <person name="Natvig D."/>
            <person name="Lalanne C."/>
            <person name="Gautier V."/>
            <person name="Ament-velasquez S.L."/>
            <person name="Kruys A."/>
            <person name="Hutchinson M.I."/>
            <person name="Powell A.J."/>
            <person name="Barry K."/>
            <person name="Miller A.N."/>
            <person name="Grigoriev I.V."/>
            <person name="Debuchy R."/>
            <person name="Gladieux P."/>
            <person name="Thoren M.H."/>
            <person name="Johannesson H."/>
        </authorList>
    </citation>
    <scope>NUCLEOTIDE SEQUENCE</scope>
    <source>
        <strain evidence="4">FGSC 1904</strain>
    </source>
</reference>
<protein>
    <recommendedName>
        <fullName evidence="3">Clr5 domain-containing protein</fullName>
    </recommendedName>
</protein>
<dbReference type="AlphaFoldDB" id="A0AAE0PAY1"/>
<feature type="region of interest" description="Disordered" evidence="1">
    <location>
        <begin position="549"/>
        <end position="615"/>
    </location>
</feature>
<feature type="domain" description="Clr5" evidence="3">
    <location>
        <begin position="105"/>
        <end position="157"/>
    </location>
</feature>
<feature type="compositionally biased region" description="Basic and acidic residues" evidence="1">
    <location>
        <begin position="41"/>
        <end position="53"/>
    </location>
</feature>
<keyword evidence="5" id="KW-1185">Reference proteome</keyword>
<dbReference type="EMBL" id="JAUTDP010000009">
    <property type="protein sequence ID" value="KAK3396616.1"/>
    <property type="molecule type" value="Genomic_DNA"/>
</dbReference>
<proteinExistence type="predicted"/>
<evidence type="ECO:0000256" key="1">
    <source>
        <dbReference type="SAM" id="MobiDB-lite"/>
    </source>
</evidence>
<feature type="transmembrane region" description="Helical" evidence="2">
    <location>
        <begin position="706"/>
        <end position="726"/>
    </location>
</feature>
<dbReference type="Pfam" id="PF14420">
    <property type="entry name" value="Clr5"/>
    <property type="match status" value="1"/>
</dbReference>
<feature type="compositionally biased region" description="Basic residues" evidence="1">
    <location>
        <begin position="170"/>
        <end position="179"/>
    </location>
</feature>
<feature type="region of interest" description="Disordered" evidence="1">
    <location>
        <begin position="1024"/>
        <end position="1069"/>
    </location>
</feature>
<name>A0AAE0PAY1_SORBR</name>
<feature type="compositionally biased region" description="Pro residues" evidence="1">
    <location>
        <begin position="577"/>
        <end position="590"/>
    </location>
</feature>
<dbReference type="Proteomes" id="UP001281003">
    <property type="component" value="Unassembled WGS sequence"/>
</dbReference>
<feature type="transmembrane region" description="Helical" evidence="2">
    <location>
        <begin position="674"/>
        <end position="694"/>
    </location>
</feature>
<keyword evidence="2" id="KW-0812">Transmembrane</keyword>
<evidence type="ECO:0000313" key="5">
    <source>
        <dbReference type="Proteomes" id="UP001281003"/>
    </source>
</evidence>
<feature type="compositionally biased region" description="Low complexity" evidence="1">
    <location>
        <begin position="591"/>
        <end position="602"/>
    </location>
</feature>
<dbReference type="InterPro" id="IPR025676">
    <property type="entry name" value="Clr5_dom"/>
</dbReference>
<accession>A0AAE0PAY1</accession>
<keyword evidence="2" id="KW-0472">Membrane</keyword>
<evidence type="ECO:0000259" key="3">
    <source>
        <dbReference type="Pfam" id="PF14420"/>
    </source>
</evidence>
<feature type="compositionally biased region" description="Polar residues" evidence="1">
    <location>
        <begin position="65"/>
        <end position="75"/>
    </location>
</feature>
<feature type="compositionally biased region" description="Low complexity" evidence="1">
    <location>
        <begin position="54"/>
        <end position="63"/>
    </location>
</feature>
<sequence length="1069" mass="114210">MSASQVVSSFSTQPELFNFNQPLSPESVGGHSSDSENPTESDERLPSQSDSHHSPTSTASHHSQVQHNGAYPTTEQQQQQQGQAVTRAAHTNNTLPERPLVPTCPADWEAKKDIIYDLYMNKNFILNDVVEIMLTTHRFKATARMYKGQFAKWRWAKYNKSGNTNATKPTKSRSVRRKGITSGSGGHTSNGHVVKAGYQGNYITQPAQMIRLYFQHEPTYIVESTLLAYASYIARWADPERETPWRTNGPVTQVHITSNELPADESATITSNSILQNVALAIRHLQCNTPEGATKGGALLRHAFLQIEAAITTSDDDDIQAIWDCCLAIPQLLVLHNSSSSLNTPKQNCLQPTHDILPIFTRFLHHLTTLKYAQAGCTSHPLHQIASSLHHLAANNDFASLHLYITRAWKLWINTVRQLRGETDHVTIHLKRGYVILMDPEHAIVKNLVSDFGGLVRRELERRGEAKTTERILELEELLGRMYLPLFDAGVVVPTSTGGGMGIGAGQRARMMLGGLVGRLEGKYGVGNWGGGFGDGGLGGMGRGGGVGGNGNGHGTGVNGSGRGNGMTAGDNATTGPRPPDIAPTPPPGPGSTSAPTSAPTPGQVPEQPHGPPVPMHHWDFLDRYLFFSAHHFMASIADYEGDAATALALRRKILVMNGGGLPGSLLFNNNHQLPLGMSVGLGMGTAMSMAMSMGMDMSMGVGTGFGVGAGFGAGLGIGAGLGLGMGSGPGFGTSLGVGLGPGMGPAELALGMTAKGGKDRFWLQTARLIQQYVKGMGKWEEAEEIGRLVREREVEVEREQKLKRVLLPLEMGRDMEGELEIGVGVGRQMEREVGSGMGDGMEGELGMGRQAGREMGMQVMPMSLPMSVPMATSTLMPTARSGSLTAGSATGLVGAPGLHMGGGMVGSLGRSMSLPTVPFGVGLRSAYGSLGTFTPRSYSSLQTLNEFDTLDTTSFGAARLGQLRLPSVPIPSMSTPPMPMPRSIPISIPPTIPTGWAGFVVDERLPGEEFDNFQQFERAALDLGINNPSGSQPSSGSTSTDGNDNEKERDTFLATTINPKVRIEDVDD</sequence>